<dbReference type="AlphaFoldDB" id="A0A0F4YHW7"/>
<name>A0A0F4YHW7_RASE3</name>
<accession>A0A0F4YHW7</accession>
<sequence length="133" mass="14795">MATYLPQGRKVRTATLRLSTLSHSWDFTFFMGLAQRSFVNKIGYSDRVLAIVRSHRPIIVAQRPLLPNFADPAYSTNSMLRVQVRQLLPTSGDDFWYGGSGGVQLGDGKDSDKRDTAPRNPLKGISLVLLIDT</sequence>
<keyword evidence="2" id="KW-1185">Reference proteome</keyword>
<proteinExistence type="predicted"/>
<dbReference type="RefSeq" id="XP_013324421.1">
    <property type="nucleotide sequence ID" value="XM_013468967.1"/>
</dbReference>
<evidence type="ECO:0000313" key="2">
    <source>
        <dbReference type="Proteomes" id="UP000053958"/>
    </source>
</evidence>
<gene>
    <name evidence="1" type="ORF">T310_8254</name>
</gene>
<evidence type="ECO:0000313" key="1">
    <source>
        <dbReference type="EMBL" id="KKA17809.1"/>
    </source>
</evidence>
<organism evidence="1 2">
    <name type="scientific">Rasamsonia emersonii (strain ATCC 16479 / CBS 393.64 / IMI 116815)</name>
    <dbReference type="NCBI Taxonomy" id="1408163"/>
    <lineage>
        <taxon>Eukaryota</taxon>
        <taxon>Fungi</taxon>
        <taxon>Dikarya</taxon>
        <taxon>Ascomycota</taxon>
        <taxon>Pezizomycotina</taxon>
        <taxon>Eurotiomycetes</taxon>
        <taxon>Eurotiomycetidae</taxon>
        <taxon>Eurotiales</taxon>
        <taxon>Trichocomaceae</taxon>
        <taxon>Rasamsonia</taxon>
    </lineage>
</organism>
<dbReference type="GeneID" id="25320514"/>
<comment type="caution">
    <text evidence="1">The sequence shown here is derived from an EMBL/GenBank/DDBJ whole genome shotgun (WGS) entry which is preliminary data.</text>
</comment>
<dbReference type="EMBL" id="LASV01000550">
    <property type="protein sequence ID" value="KKA17809.1"/>
    <property type="molecule type" value="Genomic_DNA"/>
</dbReference>
<dbReference type="Proteomes" id="UP000053958">
    <property type="component" value="Unassembled WGS sequence"/>
</dbReference>
<protein>
    <submittedName>
        <fullName evidence="1">Uncharacterized protein</fullName>
    </submittedName>
</protein>
<reference evidence="1 2" key="1">
    <citation type="submission" date="2015-04" db="EMBL/GenBank/DDBJ databases">
        <authorList>
            <person name="Heijne W.H."/>
            <person name="Fedorova N.D."/>
            <person name="Nierman W.C."/>
            <person name="Vollebregt A.W."/>
            <person name="Zhao Z."/>
            <person name="Wu L."/>
            <person name="Kumar M."/>
            <person name="Stam H."/>
            <person name="van den Berg M.A."/>
            <person name="Pel H.J."/>
        </authorList>
    </citation>
    <scope>NUCLEOTIDE SEQUENCE [LARGE SCALE GENOMIC DNA]</scope>
    <source>
        <strain evidence="1 2">CBS 393.64</strain>
    </source>
</reference>